<dbReference type="Gene3D" id="1.25.40.10">
    <property type="entry name" value="Tetratricopeptide repeat domain"/>
    <property type="match status" value="1"/>
</dbReference>
<organism evidence="2">
    <name type="scientific">Singulisphaera sp. Ch08</name>
    <dbReference type="NCBI Taxonomy" id="3120278"/>
    <lineage>
        <taxon>Bacteria</taxon>
        <taxon>Pseudomonadati</taxon>
        <taxon>Planctomycetota</taxon>
        <taxon>Planctomycetia</taxon>
        <taxon>Isosphaerales</taxon>
        <taxon>Isosphaeraceae</taxon>
        <taxon>Singulisphaera</taxon>
    </lineage>
</organism>
<evidence type="ECO:0008006" key="3">
    <source>
        <dbReference type="Google" id="ProtNLM"/>
    </source>
</evidence>
<proteinExistence type="predicted"/>
<protein>
    <recommendedName>
        <fullName evidence="3">Tetratricopeptide repeat protein</fullName>
    </recommendedName>
</protein>
<dbReference type="EMBL" id="CP155447">
    <property type="protein sequence ID" value="XBH04298.1"/>
    <property type="molecule type" value="Genomic_DNA"/>
</dbReference>
<dbReference type="SMART" id="SM00028">
    <property type="entry name" value="TPR"/>
    <property type="match status" value="2"/>
</dbReference>
<dbReference type="InterPro" id="IPR019734">
    <property type="entry name" value="TPR_rpt"/>
</dbReference>
<dbReference type="AlphaFoldDB" id="A0AAU7CFS4"/>
<accession>A0AAU7CFS4</accession>
<dbReference type="Pfam" id="PF13181">
    <property type="entry name" value="TPR_8"/>
    <property type="match status" value="1"/>
</dbReference>
<reference evidence="2" key="1">
    <citation type="submission" date="2024-05" db="EMBL/GenBank/DDBJ databases">
        <title>Planctomycetes of the genus Singulisphaera possess chitinolytic capabilities.</title>
        <authorList>
            <person name="Ivanova A."/>
        </authorList>
    </citation>
    <scope>NUCLEOTIDE SEQUENCE</scope>
    <source>
        <strain evidence="2">Ch08T</strain>
    </source>
</reference>
<evidence type="ECO:0000313" key="2">
    <source>
        <dbReference type="EMBL" id="XBH04298.1"/>
    </source>
</evidence>
<dbReference type="RefSeq" id="WP_406697050.1">
    <property type="nucleotide sequence ID" value="NZ_CP155447.1"/>
</dbReference>
<dbReference type="SUPFAM" id="SSF48452">
    <property type="entry name" value="TPR-like"/>
    <property type="match status" value="1"/>
</dbReference>
<keyword evidence="1" id="KW-0802">TPR repeat</keyword>
<gene>
    <name evidence="2" type="ORF">V5E97_39295</name>
</gene>
<feature type="repeat" description="TPR" evidence="1">
    <location>
        <begin position="38"/>
        <end position="71"/>
    </location>
</feature>
<dbReference type="InterPro" id="IPR011990">
    <property type="entry name" value="TPR-like_helical_dom_sf"/>
</dbReference>
<dbReference type="PROSITE" id="PS50005">
    <property type="entry name" value="TPR"/>
    <property type="match status" value="1"/>
</dbReference>
<name>A0AAU7CFS4_9BACT</name>
<evidence type="ECO:0000256" key="1">
    <source>
        <dbReference type="PROSITE-ProRule" id="PRU00339"/>
    </source>
</evidence>
<sequence length="106" mass="11591">MPTPNELYDQAVDLRDGGDKPGAIAKLEEAVVLDPTYAIGHGMLAKLYVDLADSDKAIEHAKKVVELEPDDTFSYTALSVIYQRCGKIPEAEHAKALAYNKQMGLE</sequence>